<evidence type="ECO:0000256" key="2">
    <source>
        <dbReference type="ARBA" id="ARBA00022771"/>
    </source>
</evidence>
<dbReference type="AlphaFoldDB" id="A0A7J6LHK9"/>
<reference evidence="10 11" key="1">
    <citation type="submission" date="2020-04" db="EMBL/GenBank/DDBJ databases">
        <title>Perkinsus olseni comparative genomics.</title>
        <authorList>
            <person name="Bogema D.R."/>
        </authorList>
    </citation>
    <scope>NUCLEOTIDE SEQUENCE [LARGE SCALE GENOMIC DNA]</scope>
    <source>
        <strain evidence="8">ATCC PRA-179</strain>
        <strain evidence="9">ATCC PRA-31</strain>
    </source>
</reference>
<evidence type="ECO:0000313" key="9">
    <source>
        <dbReference type="EMBL" id="KAF4658490.1"/>
    </source>
</evidence>
<feature type="transmembrane region" description="Helical" evidence="6">
    <location>
        <begin position="49"/>
        <end position="69"/>
    </location>
</feature>
<dbReference type="OrthoDB" id="431675at2759"/>
<feature type="domain" description="RING-type" evidence="7">
    <location>
        <begin position="335"/>
        <end position="383"/>
    </location>
</feature>
<evidence type="ECO:0000313" key="8">
    <source>
        <dbReference type="EMBL" id="KAF4656161.1"/>
    </source>
</evidence>
<keyword evidence="6" id="KW-1133">Transmembrane helix</keyword>
<feature type="compositionally biased region" description="Polar residues" evidence="5">
    <location>
        <begin position="233"/>
        <end position="242"/>
    </location>
</feature>
<evidence type="ECO:0000256" key="5">
    <source>
        <dbReference type="SAM" id="MobiDB-lite"/>
    </source>
</evidence>
<evidence type="ECO:0000259" key="7">
    <source>
        <dbReference type="PROSITE" id="PS50089"/>
    </source>
</evidence>
<keyword evidence="6" id="KW-0812">Transmembrane</keyword>
<dbReference type="InterPro" id="IPR013083">
    <property type="entry name" value="Znf_RING/FYVE/PHD"/>
</dbReference>
<dbReference type="SUPFAM" id="SSF57850">
    <property type="entry name" value="RING/U-box"/>
    <property type="match status" value="2"/>
</dbReference>
<keyword evidence="1" id="KW-0479">Metal-binding</keyword>
<gene>
    <name evidence="9" type="ORF">FOL46_006947</name>
    <name evidence="8" type="ORF">FOZ61_007144</name>
</gene>
<keyword evidence="3" id="KW-0862">Zinc</keyword>
<feature type="transmembrane region" description="Helical" evidence="6">
    <location>
        <begin position="21"/>
        <end position="43"/>
    </location>
</feature>
<dbReference type="Proteomes" id="UP000570595">
    <property type="component" value="Unassembled WGS sequence"/>
</dbReference>
<dbReference type="PROSITE" id="PS50089">
    <property type="entry name" value="ZF_RING_2"/>
    <property type="match status" value="2"/>
</dbReference>
<dbReference type="SMART" id="SM00184">
    <property type="entry name" value="RING"/>
    <property type="match status" value="2"/>
</dbReference>
<evidence type="ECO:0000256" key="1">
    <source>
        <dbReference type="ARBA" id="ARBA00022723"/>
    </source>
</evidence>
<dbReference type="EMBL" id="JABAHT010000424">
    <property type="protein sequence ID" value="KAF4656161.1"/>
    <property type="molecule type" value="Genomic_DNA"/>
</dbReference>
<accession>A0A7J6LHK9</accession>
<dbReference type="EMBL" id="JABANN010000473">
    <property type="protein sequence ID" value="KAF4658490.1"/>
    <property type="molecule type" value="Genomic_DNA"/>
</dbReference>
<evidence type="ECO:0000256" key="6">
    <source>
        <dbReference type="SAM" id="Phobius"/>
    </source>
</evidence>
<dbReference type="PANTHER" id="PTHR45798">
    <property type="entry name" value="RING-H2 FINGER PROTEIN ATL61-RELATED-RELATED"/>
    <property type="match status" value="1"/>
</dbReference>
<sequence>MDTLKALVRRETYAPALERRFRFVWLLYLIIYVVIAAVLVIMVQFDYIFFIYCTVAAVIPSILIIRYCYKIEKREEEENRAVIQAHLDGTDEAGIRRRCRAWLRHSCRKVDGSEPTLTGRVCPICLGDFSVGDRVWILPCLHAYHVQCLDIMLKESKPEQGKIFRCPICRVELGMEGEHLAAAVAGDGPVRPFIISGENSVVVSPTPTAPVEQHGEAPCSSGTQLMTADVPDSNDNGDANASQDRDRPPGQGYVFLVYVILCGVVPPLLIMQYAHNVKAREERRRLETLNRRTSRSKVDVDDNEIAALHREWDEWLKEKCEYIHGSDLTGDEEPCAICLVDYTSDDEVVRLPCGHEYHTDCIRLMFDSFPRNGTLYHRCPLCRVEIGRLEQASSESPHDSVDVSPPSPVSS</sequence>
<keyword evidence="6" id="KW-0472">Membrane</keyword>
<proteinExistence type="predicted"/>
<dbReference type="Proteomes" id="UP000572268">
    <property type="component" value="Unassembled WGS sequence"/>
</dbReference>
<name>A0A7J6LHK9_PEROL</name>
<evidence type="ECO:0000313" key="11">
    <source>
        <dbReference type="Proteomes" id="UP000572268"/>
    </source>
</evidence>
<feature type="domain" description="RING-type" evidence="7">
    <location>
        <begin position="122"/>
        <end position="170"/>
    </location>
</feature>
<dbReference type="PANTHER" id="PTHR45798:SF97">
    <property type="entry name" value="ALCOHOL-SENSITIVE RING FINGER PROTEIN 1"/>
    <property type="match status" value="1"/>
</dbReference>
<feature type="region of interest" description="Disordered" evidence="5">
    <location>
        <begin position="204"/>
        <end position="247"/>
    </location>
</feature>
<evidence type="ECO:0000256" key="3">
    <source>
        <dbReference type="ARBA" id="ARBA00022833"/>
    </source>
</evidence>
<comment type="caution">
    <text evidence="9">The sequence shown here is derived from an EMBL/GenBank/DDBJ whole genome shotgun (WGS) entry which is preliminary data.</text>
</comment>
<protein>
    <recommendedName>
        <fullName evidence="7">RING-type domain-containing protein</fullName>
    </recommendedName>
</protein>
<keyword evidence="2 4" id="KW-0863">Zinc-finger</keyword>
<dbReference type="Gene3D" id="3.30.40.10">
    <property type="entry name" value="Zinc/RING finger domain, C3HC4 (zinc finger)"/>
    <property type="match status" value="2"/>
</dbReference>
<dbReference type="InterPro" id="IPR052788">
    <property type="entry name" value="RING-type_E3_ligase_ATL"/>
</dbReference>
<feature type="transmembrane region" description="Helical" evidence="6">
    <location>
        <begin position="253"/>
        <end position="274"/>
    </location>
</feature>
<evidence type="ECO:0000313" key="10">
    <source>
        <dbReference type="Proteomes" id="UP000570595"/>
    </source>
</evidence>
<evidence type="ECO:0000256" key="4">
    <source>
        <dbReference type="PROSITE-ProRule" id="PRU00175"/>
    </source>
</evidence>
<dbReference type="GO" id="GO:0008270">
    <property type="term" value="F:zinc ion binding"/>
    <property type="evidence" value="ECO:0007669"/>
    <property type="project" value="UniProtKB-KW"/>
</dbReference>
<dbReference type="InterPro" id="IPR001841">
    <property type="entry name" value="Znf_RING"/>
</dbReference>
<organism evidence="9 11">
    <name type="scientific">Perkinsus olseni</name>
    <name type="common">Perkinsus atlanticus</name>
    <dbReference type="NCBI Taxonomy" id="32597"/>
    <lineage>
        <taxon>Eukaryota</taxon>
        <taxon>Sar</taxon>
        <taxon>Alveolata</taxon>
        <taxon>Perkinsozoa</taxon>
        <taxon>Perkinsea</taxon>
        <taxon>Perkinsida</taxon>
        <taxon>Perkinsidae</taxon>
        <taxon>Perkinsus</taxon>
    </lineage>
</organism>
<dbReference type="Pfam" id="PF13639">
    <property type="entry name" value="zf-RING_2"/>
    <property type="match status" value="2"/>
</dbReference>
<feature type="region of interest" description="Disordered" evidence="5">
    <location>
        <begin position="392"/>
        <end position="411"/>
    </location>
</feature>